<organism evidence="1 2">
    <name type="scientific">Catenulispora yoronensis</name>
    <dbReference type="NCBI Taxonomy" id="450799"/>
    <lineage>
        <taxon>Bacteria</taxon>
        <taxon>Bacillati</taxon>
        <taxon>Actinomycetota</taxon>
        <taxon>Actinomycetes</taxon>
        <taxon>Catenulisporales</taxon>
        <taxon>Catenulisporaceae</taxon>
        <taxon>Catenulispora</taxon>
    </lineage>
</organism>
<dbReference type="RefSeq" id="WP_344665027.1">
    <property type="nucleotide sequence ID" value="NZ_BAAAQN010000007.1"/>
</dbReference>
<reference evidence="1 2" key="1">
    <citation type="journal article" date="2019" name="Int. J. Syst. Evol. Microbiol.">
        <title>The Global Catalogue of Microorganisms (GCM) 10K type strain sequencing project: providing services to taxonomists for standard genome sequencing and annotation.</title>
        <authorList>
            <consortium name="The Broad Institute Genomics Platform"/>
            <consortium name="The Broad Institute Genome Sequencing Center for Infectious Disease"/>
            <person name="Wu L."/>
            <person name="Ma J."/>
        </authorList>
    </citation>
    <scope>NUCLEOTIDE SEQUENCE [LARGE SCALE GENOMIC DNA]</scope>
    <source>
        <strain evidence="1 2">JCM 16014</strain>
    </source>
</reference>
<comment type="caution">
    <text evidence="1">The sequence shown here is derived from an EMBL/GenBank/DDBJ whole genome shotgun (WGS) entry which is preliminary data.</text>
</comment>
<proteinExistence type="predicted"/>
<evidence type="ECO:0000313" key="1">
    <source>
        <dbReference type="EMBL" id="GAA2021302.1"/>
    </source>
</evidence>
<evidence type="ECO:0000313" key="2">
    <source>
        <dbReference type="Proteomes" id="UP001500751"/>
    </source>
</evidence>
<dbReference type="EMBL" id="BAAAQN010000007">
    <property type="protein sequence ID" value="GAA2021302.1"/>
    <property type="molecule type" value="Genomic_DNA"/>
</dbReference>
<name>A0ABN2TWA0_9ACTN</name>
<sequence>MSYSIWLRRFDRGNTVPMDQATFQTVTSPHVARQEPEHNFLLLRMPDGGEADVYANTDPDGSLGSVMLTHFCRGLVLGVVAELANALEAAVLLQEGIALVSSADQRANLVPELQQDAVIIELSGEAIQAVIDQL</sequence>
<keyword evidence="2" id="KW-1185">Reference proteome</keyword>
<protein>
    <submittedName>
        <fullName evidence="1">Uncharacterized protein</fullName>
    </submittedName>
</protein>
<dbReference type="Proteomes" id="UP001500751">
    <property type="component" value="Unassembled WGS sequence"/>
</dbReference>
<gene>
    <name evidence="1" type="ORF">GCM10009839_17800</name>
</gene>
<accession>A0ABN2TWA0</accession>